<feature type="transmembrane region" description="Helical" evidence="5">
    <location>
        <begin position="97"/>
        <end position="119"/>
    </location>
</feature>
<feature type="transmembrane region" description="Helical" evidence="5">
    <location>
        <begin position="176"/>
        <end position="202"/>
    </location>
</feature>
<name>A0A1F8A747_9EURO</name>
<organism evidence="6 7">
    <name type="scientific">Aspergillus bombycis</name>
    <dbReference type="NCBI Taxonomy" id="109264"/>
    <lineage>
        <taxon>Eukaryota</taxon>
        <taxon>Fungi</taxon>
        <taxon>Dikarya</taxon>
        <taxon>Ascomycota</taxon>
        <taxon>Pezizomycotina</taxon>
        <taxon>Eurotiomycetes</taxon>
        <taxon>Eurotiomycetidae</taxon>
        <taxon>Eurotiales</taxon>
        <taxon>Aspergillaceae</taxon>
        <taxon>Aspergillus</taxon>
    </lineage>
</organism>
<dbReference type="Pfam" id="PF04479">
    <property type="entry name" value="RTA1"/>
    <property type="match status" value="1"/>
</dbReference>
<dbReference type="Proteomes" id="UP000179179">
    <property type="component" value="Unassembled WGS sequence"/>
</dbReference>
<dbReference type="AlphaFoldDB" id="A0A1F8A747"/>
<evidence type="ECO:0000256" key="3">
    <source>
        <dbReference type="ARBA" id="ARBA00022989"/>
    </source>
</evidence>
<dbReference type="GeneID" id="34447372"/>
<accession>A0A1F8A747</accession>
<protein>
    <recommendedName>
        <fullName evidence="8">RTA1 domain protein</fullName>
    </recommendedName>
</protein>
<feature type="transmembrane region" description="Helical" evidence="5">
    <location>
        <begin position="264"/>
        <end position="283"/>
    </location>
</feature>
<comment type="subcellular location">
    <subcellularLocation>
        <location evidence="1">Membrane</location>
        <topology evidence="1">Multi-pass membrane protein</topology>
    </subcellularLocation>
</comment>
<dbReference type="RefSeq" id="XP_022390946.1">
    <property type="nucleotide sequence ID" value="XM_022531112.1"/>
</dbReference>
<dbReference type="STRING" id="109264.A0A1F8A747"/>
<evidence type="ECO:0000256" key="5">
    <source>
        <dbReference type="SAM" id="Phobius"/>
    </source>
</evidence>
<evidence type="ECO:0000256" key="4">
    <source>
        <dbReference type="ARBA" id="ARBA00023136"/>
    </source>
</evidence>
<evidence type="ECO:0008006" key="8">
    <source>
        <dbReference type="Google" id="ProtNLM"/>
    </source>
</evidence>
<evidence type="ECO:0000313" key="6">
    <source>
        <dbReference type="EMBL" id="OGM47229.1"/>
    </source>
</evidence>
<dbReference type="OrthoDB" id="3358017at2759"/>
<dbReference type="GO" id="GO:0016020">
    <property type="term" value="C:membrane"/>
    <property type="evidence" value="ECO:0007669"/>
    <property type="project" value="UniProtKB-SubCell"/>
</dbReference>
<evidence type="ECO:0000256" key="1">
    <source>
        <dbReference type="ARBA" id="ARBA00004141"/>
    </source>
</evidence>
<feature type="transmembrane region" description="Helical" evidence="5">
    <location>
        <begin position="139"/>
        <end position="164"/>
    </location>
</feature>
<dbReference type="EMBL" id="LYCR01000025">
    <property type="protein sequence ID" value="OGM47229.1"/>
    <property type="molecule type" value="Genomic_DNA"/>
</dbReference>
<feature type="transmembrane region" description="Helical" evidence="5">
    <location>
        <begin position="12"/>
        <end position="33"/>
    </location>
</feature>
<reference evidence="6 7" key="1">
    <citation type="journal article" date="2016" name="Genome Biol. Evol.">
        <title>Draft genome sequence of an aflatoxigenic Aspergillus species, A. bombycis.</title>
        <authorList>
            <person name="Moore G.G."/>
            <person name="Mack B.M."/>
            <person name="Beltz S.B."/>
            <person name="Gilbert M.K."/>
        </authorList>
    </citation>
    <scope>NUCLEOTIDE SEQUENCE [LARGE SCALE GENOMIC DNA]</scope>
    <source>
        <strain evidence="7">NRRL 26010</strain>
    </source>
</reference>
<dbReference type="PANTHER" id="PTHR31465:SF35">
    <property type="entry name" value="RTA1 DOMAIN PROTEIN-RELATED"/>
    <property type="match status" value="1"/>
</dbReference>
<keyword evidence="7" id="KW-1185">Reference proteome</keyword>
<proteinExistence type="predicted"/>
<comment type="caution">
    <text evidence="6">The sequence shown here is derived from an EMBL/GenBank/DDBJ whole genome shotgun (WGS) entry which is preliminary data.</text>
</comment>
<gene>
    <name evidence="6" type="ORF">ABOM_003982</name>
</gene>
<sequence length="311" mass="34584">MSSTYTLYHYNPSFPAAVCFAVGFGASAAIHTWQACRTRTKFMAAFIIGAIREVELFPETERTHTDLVVIWYAVESLGYIARMVSAKQTPDWSVGPYALQSLLLLLAPPLLAASIYTILGRIMHLVKGENRSPIQPTRLTRIFVSGDVLSFLIQSGGGAILAQAQTASKVHLGERVIIVGLFVQVIFFSVFMAVSVLFHWNLHRDPTAQTLARSATKGRAIPSWKLCLFLLYATSILIMVRSIYRVAEYVQGSTGYLQSHEAFLYVFDAALMLIVCGIFNVWYPGILLEAEELEDEGLGVGMEGLEYRQMR</sequence>
<dbReference type="InterPro" id="IPR007568">
    <property type="entry name" value="RTA1"/>
</dbReference>
<keyword evidence="2 5" id="KW-0812">Transmembrane</keyword>
<keyword evidence="4 5" id="KW-0472">Membrane</keyword>
<keyword evidence="3 5" id="KW-1133">Transmembrane helix</keyword>
<evidence type="ECO:0000256" key="2">
    <source>
        <dbReference type="ARBA" id="ARBA00022692"/>
    </source>
</evidence>
<evidence type="ECO:0000313" key="7">
    <source>
        <dbReference type="Proteomes" id="UP000179179"/>
    </source>
</evidence>
<feature type="transmembrane region" description="Helical" evidence="5">
    <location>
        <begin position="223"/>
        <end position="244"/>
    </location>
</feature>
<dbReference type="PANTHER" id="PTHR31465">
    <property type="entry name" value="PROTEIN RTA1-RELATED"/>
    <property type="match status" value="1"/>
</dbReference>